<evidence type="ECO:0000313" key="1">
    <source>
        <dbReference type="EMBL" id="KAK7071614.1"/>
    </source>
</evidence>
<dbReference type="GO" id="GO:1990811">
    <property type="term" value="C:MWP complex"/>
    <property type="evidence" value="ECO:0007669"/>
    <property type="project" value="TreeGrafter"/>
</dbReference>
<dbReference type="SMART" id="SM00320">
    <property type="entry name" value="WD40"/>
    <property type="match status" value="5"/>
</dbReference>
<name>A0AAN8X3Y1_HALRR</name>
<evidence type="ECO:0000313" key="2">
    <source>
        <dbReference type="Proteomes" id="UP001381693"/>
    </source>
</evidence>
<dbReference type="Gene3D" id="2.130.10.10">
    <property type="entry name" value="YVTN repeat-like/Quinoprotein amine dehydrogenase"/>
    <property type="match status" value="3"/>
</dbReference>
<sequence length="459" mass="51407">MEKPSCKMNFSEVLRASGFQVSWSPDGRFCAVPVTARLEIRDAHTLQVLLSYNCTDAIQYLDWAPDSCYILTSSYKRGISEVWSLDDPEWRCKIDEGTAGLVKVCWAPDSRHILTTAEFHLRVTVWSLVNKSVSYIKHPKNVTSGLQFSPDQDYLAVVERRECKDCLSILETKSWQLVKHFEVATKDLAGVQWASDGTVLAVWESPLEYKVLIYSLSGHCLASYSAYQWSLGVKTVAWSPTGQFLAIGSYDQKIRLMNHITWRVIATFSHNSTIDSETCTIYKEVEKPLTGYPATLASVQGLPLVIETIYEEEEHRPVALATVPAEPTKQARPRIGIGTAVFSNDSRFLATRNDNMPATLWIWSIPKLSLKAILVHASPIKDFAWDPQQSRLALCTGSSHVYFWSPFGCLTVAVPGASTMQISSLRWHPTGSRLALIGRDQFAVCFIEGPSQKPKDEDC</sequence>
<comment type="caution">
    <text evidence="1">The sequence shown here is derived from an EMBL/GenBank/DDBJ whole genome shotgun (WGS) entry which is preliminary data.</text>
</comment>
<dbReference type="Proteomes" id="UP001381693">
    <property type="component" value="Unassembled WGS sequence"/>
</dbReference>
<dbReference type="PANTHER" id="PTHR16220:SF0">
    <property type="entry name" value="WD REPEAT-CONTAINING PROTEIN WRAP73"/>
    <property type="match status" value="1"/>
</dbReference>
<dbReference type="InterPro" id="IPR052778">
    <property type="entry name" value="Centrosome-WD_assoc"/>
</dbReference>
<dbReference type="AlphaFoldDB" id="A0AAN8X3Y1"/>
<dbReference type="SUPFAM" id="SSF82171">
    <property type="entry name" value="DPP6 N-terminal domain-like"/>
    <property type="match status" value="1"/>
</dbReference>
<reference evidence="1 2" key="1">
    <citation type="submission" date="2023-11" db="EMBL/GenBank/DDBJ databases">
        <title>Halocaridina rubra genome assembly.</title>
        <authorList>
            <person name="Smith C."/>
        </authorList>
    </citation>
    <scope>NUCLEOTIDE SEQUENCE [LARGE SCALE GENOMIC DNA]</scope>
    <source>
        <strain evidence="1">EP-1</strain>
        <tissue evidence="1">Whole</tissue>
    </source>
</reference>
<proteinExistence type="predicted"/>
<accession>A0AAN8X3Y1</accession>
<dbReference type="EMBL" id="JAXCGZ010014170">
    <property type="protein sequence ID" value="KAK7071614.1"/>
    <property type="molecule type" value="Genomic_DNA"/>
</dbReference>
<dbReference type="Pfam" id="PF00400">
    <property type="entry name" value="WD40"/>
    <property type="match status" value="1"/>
</dbReference>
<keyword evidence="2" id="KW-1185">Reference proteome</keyword>
<dbReference type="GO" id="GO:0005815">
    <property type="term" value="C:microtubule organizing center"/>
    <property type="evidence" value="ECO:0007669"/>
    <property type="project" value="TreeGrafter"/>
</dbReference>
<dbReference type="InterPro" id="IPR015943">
    <property type="entry name" value="WD40/YVTN_repeat-like_dom_sf"/>
</dbReference>
<dbReference type="InterPro" id="IPR001680">
    <property type="entry name" value="WD40_rpt"/>
</dbReference>
<dbReference type="PANTHER" id="PTHR16220">
    <property type="entry name" value="WD REPEAT PROTEIN 8-RELATED"/>
    <property type="match status" value="1"/>
</dbReference>
<gene>
    <name evidence="1" type="primary">WRAP73</name>
    <name evidence="1" type="ORF">SK128_023548</name>
</gene>
<organism evidence="1 2">
    <name type="scientific">Halocaridina rubra</name>
    <name type="common">Hawaiian red shrimp</name>
    <dbReference type="NCBI Taxonomy" id="373956"/>
    <lineage>
        <taxon>Eukaryota</taxon>
        <taxon>Metazoa</taxon>
        <taxon>Ecdysozoa</taxon>
        <taxon>Arthropoda</taxon>
        <taxon>Crustacea</taxon>
        <taxon>Multicrustacea</taxon>
        <taxon>Malacostraca</taxon>
        <taxon>Eumalacostraca</taxon>
        <taxon>Eucarida</taxon>
        <taxon>Decapoda</taxon>
        <taxon>Pleocyemata</taxon>
        <taxon>Caridea</taxon>
        <taxon>Atyoidea</taxon>
        <taxon>Atyidae</taxon>
        <taxon>Halocaridina</taxon>
    </lineage>
</organism>
<protein>
    <submittedName>
        <fullName evidence="1">WD repeat-containing protein wrap73</fullName>
    </submittedName>
</protein>